<reference evidence="2" key="1">
    <citation type="submission" date="2023-04" db="EMBL/GenBank/DDBJ databases">
        <authorList>
            <person name="Vijverberg K."/>
            <person name="Xiong W."/>
            <person name="Schranz E."/>
        </authorList>
    </citation>
    <scope>NUCLEOTIDE SEQUENCE</scope>
</reference>
<dbReference type="InterPro" id="IPR001810">
    <property type="entry name" value="F-box_dom"/>
</dbReference>
<dbReference type="SMART" id="SM00579">
    <property type="entry name" value="FBD"/>
    <property type="match status" value="1"/>
</dbReference>
<organism evidence="2 3">
    <name type="scientific">Lactuca saligna</name>
    <name type="common">Willowleaf lettuce</name>
    <dbReference type="NCBI Taxonomy" id="75948"/>
    <lineage>
        <taxon>Eukaryota</taxon>
        <taxon>Viridiplantae</taxon>
        <taxon>Streptophyta</taxon>
        <taxon>Embryophyta</taxon>
        <taxon>Tracheophyta</taxon>
        <taxon>Spermatophyta</taxon>
        <taxon>Magnoliopsida</taxon>
        <taxon>eudicotyledons</taxon>
        <taxon>Gunneridae</taxon>
        <taxon>Pentapetalae</taxon>
        <taxon>asterids</taxon>
        <taxon>campanulids</taxon>
        <taxon>Asterales</taxon>
        <taxon>Asteraceae</taxon>
        <taxon>Cichorioideae</taxon>
        <taxon>Cichorieae</taxon>
        <taxon>Lactucinae</taxon>
        <taxon>Lactuca</taxon>
    </lineage>
</organism>
<dbReference type="EMBL" id="OX465080">
    <property type="protein sequence ID" value="CAI9278692.1"/>
    <property type="molecule type" value="Genomic_DNA"/>
</dbReference>
<protein>
    <recommendedName>
        <fullName evidence="1">F-box domain-containing protein</fullName>
    </recommendedName>
</protein>
<dbReference type="Pfam" id="PF24758">
    <property type="entry name" value="LRR_At5g56370"/>
    <property type="match status" value="1"/>
</dbReference>
<dbReference type="Proteomes" id="UP001177003">
    <property type="component" value="Chromosome 4"/>
</dbReference>
<dbReference type="PANTHER" id="PTHR31639">
    <property type="entry name" value="F-BOX PROTEIN-LIKE"/>
    <property type="match status" value="1"/>
</dbReference>
<dbReference type="CDD" id="cd22160">
    <property type="entry name" value="F-box_AtFBL13-like"/>
    <property type="match status" value="1"/>
</dbReference>
<evidence type="ECO:0000313" key="3">
    <source>
        <dbReference type="Proteomes" id="UP001177003"/>
    </source>
</evidence>
<dbReference type="SUPFAM" id="SSF52047">
    <property type="entry name" value="RNI-like"/>
    <property type="match status" value="1"/>
</dbReference>
<dbReference type="SMART" id="SM00256">
    <property type="entry name" value="FBOX"/>
    <property type="match status" value="1"/>
</dbReference>
<dbReference type="InterPro" id="IPR053781">
    <property type="entry name" value="F-box_AtFBL13-like"/>
</dbReference>
<dbReference type="InterPro" id="IPR036047">
    <property type="entry name" value="F-box-like_dom_sf"/>
</dbReference>
<proteinExistence type="predicted"/>
<dbReference type="InterPro" id="IPR055411">
    <property type="entry name" value="LRR_FXL15/At3g58940/PEG3-like"/>
</dbReference>
<dbReference type="InterPro" id="IPR006566">
    <property type="entry name" value="FBD"/>
</dbReference>
<feature type="domain" description="F-box" evidence="1">
    <location>
        <begin position="75"/>
        <end position="128"/>
    </location>
</feature>
<dbReference type="Pfam" id="PF00646">
    <property type="entry name" value="F-box"/>
    <property type="match status" value="1"/>
</dbReference>
<dbReference type="AlphaFoldDB" id="A0AA35YRM8"/>
<evidence type="ECO:0000259" key="1">
    <source>
        <dbReference type="PROSITE" id="PS50181"/>
    </source>
</evidence>
<evidence type="ECO:0000313" key="2">
    <source>
        <dbReference type="EMBL" id="CAI9278692.1"/>
    </source>
</evidence>
<dbReference type="PANTHER" id="PTHR31639:SF315">
    <property type="entry name" value="LEUCINE-RICH REPEAT DOMAIN SUPERFAMILY, F-BOX-LIKE DOMAIN SUPERFAMILY"/>
    <property type="match status" value="1"/>
</dbReference>
<dbReference type="Gene3D" id="3.80.10.10">
    <property type="entry name" value="Ribonuclease Inhibitor"/>
    <property type="match status" value="1"/>
</dbReference>
<dbReference type="InterPro" id="IPR032675">
    <property type="entry name" value="LRR_dom_sf"/>
</dbReference>
<name>A0AA35YRM8_LACSI</name>
<keyword evidence="3" id="KW-1185">Reference proteome</keyword>
<gene>
    <name evidence="2" type="ORF">LSALG_LOCUS18538</name>
</gene>
<dbReference type="PROSITE" id="PS50181">
    <property type="entry name" value="FBOX"/>
    <property type="match status" value="1"/>
</dbReference>
<dbReference type="SUPFAM" id="SSF81383">
    <property type="entry name" value="F-box domain"/>
    <property type="match status" value="1"/>
</dbReference>
<accession>A0AA35YRM8</accession>
<sequence length="456" mass="52204">MSPHSLFHAVAQPPSDFSDISSDFNILLGKSTSRSSFSELLVKLLSAILLPNQANVPLAFEKVKSSKEEMKGKSQDRISDLPQDTIEKILTHMPIQDALKTSILSRKWRHCWKGMPKLVFDDKYLNTSPSSKEIKRYKFVNAIFHVLMLHNGPVLEFSISVNINTKIDDEIDQIILHLSKSKNIKKLICKFWSNDVMKLLFFKRYKLPSVFFSLHGLEHLHLTHCVIELPLKFNGFITLRSLELCNVNITVKTLQQLLTNCPILEEFILIGSQNNSIALGNKCTFLELSKCLPSVQVLKISKYSIKFAKGSMQKLPTSLVHLRILFLDLCFLKQDELSNALSVIRSSPNLEKIKIELCWIHMLCGEETCKGLLDLQDYYLGMKLDRLEELEITSFHNYAPEMEFVKLIMAKSPMLKKARIKLNSDVSVDQENKILRDLLRLTFPRVSLGVDVIVER</sequence>
<dbReference type="Pfam" id="PF08387">
    <property type="entry name" value="FBD"/>
    <property type="match status" value="1"/>
</dbReference>